<keyword evidence="1" id="KW-1185">Reference proteome</keyword>
<evidence type="ECO:0000313" key="2">
    <source>
        <dbReference type="WBParaSite" id="jg26680"/>
    </source>
</evidence>
<dbReference type="WBParaSite" id="jg26680">
    <property type="protein sequence ID" value="jg26680"/>
    <property type="gene ID" value="jg26680"/>
</dbReference>
<dbReference type="Proteomes" id="UP000887574">
    <property type="component" value="Unplaced"/>
</dbReference>
<proteinExistence type="predicted"/>
<protein>
    <submittedName>
        <fullName evidence="2">Methyltransferase FkbM domain-containing protein</fullName>
    </submittedName>
</protein>
<reference evidence="2" key="1">
    <citation type="submission" date="2022-11" db="UniProtKB">
        <authorList>
            <consortium name="WormBaseParasite"/>
        </authorList>
    </citation>
    <scope>IDENTIFICATION</scope>
</reference>
<dbReference type="AlphaFoldDB" id="A0A915E3V7"/>
<sequence length="70" mass="8031">MHCCYLRCSVQTKLDLELLMMEENGSIDKGGISKETRRLGDKSIEILKIDIEGTEVEIIYELLQIDICQI</sequence>
<name>A0A915E3V7_9BILA</name>
<organism evidence="1 2">
    <name type="scientific">Ditylenchus dipsaci</name>
    <dbReference type="NCBI Taxonomy" id="166011"/>
    <lineage>
        <taxon>Eukaryota</taxon>
        <taxon>Metazoa</taxon>
        <taxon>Ecdysozoa</taxon>
        <taxon>Nematoda</taxon>
        <taxon>Chromadorea</taxon>
        <taxon>Rhabditida</taxon>
        <taxon>Tylenchina</taxon>
        <taxon>Tylenchomorpha</taxon>
        <taxon>Sphaerularioidea</taxon>
        <taxon>Anguinidae</taxon>
        <taxon>Anguininae</taxon>
        <taxon>Ditylenchus</taxon>
    </lineage>
</organism>
<evidence type="ECO:0000313" key="1">
    <source>
        <dbReference type="Proteomes" id="UP000887574"/>
    </source>
</evidence>
<accession>A0A915E3V7</accession>